<organism evidence="2 3">
    <name type="scientific">Motilimonas cestriensis</name>
    <dbReference type="NCBI Taxonomy" id="2742685"/>
    <lineage>
        <taxon>Bacteria</taxon>
        <taxon>Pseudomonadati</taxon>
        <taxon>Pseudomonadota</taxon>
        <taxon>Gammaproteobacteria</taxon>
        <taxon>Alteromonadales</taxon>
        <taxon>Alteromonadales genera incertae sedis</taxon>
        <taxon>Motilimonas</taxon>
    </lineage>
</organism>
<keyword evidence="3" id="KW-1185">Reference proteome</keyword>
<evidence type="ECO:0000313" key="2">
    <source>
        <dbReference type="EMBL" id="MCE2594121.1"/>
    </source>
</evidence>
<dbReference type="RefSeq" id="WP_233051704.1">
    <property type="nucleotide sequence ID" value="NZ_JAIMJA010000004.1"/>
</dbReference>
<feature type="signal peptide" evidence="1">
    <location>
        <begin position="1"/>
        <end position="28"/>
    </location>
</feature>
<name>A0ABS8W580_9GAMM</name>
<evidence type="ECO:0000256" key="1">
    <source>
        <dbReference type="SAM" id="SignalP"/>
    </source>
</evidence>
<evidence type="ECO:0000313" key="3">
    <source>
        <dbReference type="Proteomes" id="UP001201273"/>
    </source>
</evidence>
<accession>A0ABS8W580</accession>
<dbReference type="Proteomes" id="UP001201273">
    <property type="component" value="Unassembled WGS sequence"/>
</dbReference>
<dbReference type="EMBL" id="JAIMJA010000004">
    <property type="protein sequence ID" value="MCE2594121.1"/>
    <property type="molecule type" value="Genomic_DNA"/>
</dbReference>
<keyword evidence="1" id="KW-0732">Signal</keyword>
<reference evidence="2 3" key="1">
    <citation type="journal article" date="2022" name="Environ. Microbiol. Rep.">
        <title>Eco-phylogenetic analyses reveal divergent evolution of vitamin B12 metabolism in the marine bacterial family 'Psychromonadaceae'.</title>
        <authorList>
            <person name="Jin X."/>
            <person name="Yang Y."/>
            <person name="Cao H."/>
            <person name="Gao B."/>
            <person name="Zhao Z."/>
        </authorList>
    </citation>
    <scope>NUCLEOTIDE SEQUENCE [LARGE SCALE GENOMIC DNA]</scope>
    <source>
        <strain evidence="2 3">MKS20</strain>
    </source>
</reference>
<protein>
    <submittedName>
        <fullName evidence="2">Uncharacterized protein</fullName>
    </submittedName>
</protein>
<feature type="chain" id="PRO_5046583858" evidence="1">
    <location>
        <begin position="29"/>
        <end position="284"/>
    </location>
</feature>
<comment type="caution">
    <text evidence="2">The sequence shown here is derived from an EMBL/GenBank/DDBJ whole genome shotgun (WGS) entry which is preliminary data.</text>
</comment>
<gene>
    <name evidence="2" type="ORF">K6Y31_04765</name>
</gene>
<proteinExistence type="predicted"/>
<sequence length="284" mass="32160">MGTNKYKISKLGLVTTFALTVYSQIIMAQTQSTQLAQQWNYEITLGEKLVGSMKSTFQAEQNGYRLKQQSEITTSGLWADDNIRSTLSENYQLDGTLIKSDNHLRHNDETVWTKIELSNNEYLAIHSEVTTEQQKEEAEAVEIVKQAVTTLVPNAGHVLMLGEVLLADQSNVAKNSRLGKKDFDSSFTALPYYWQQHSYSLPQKMNLFDTENMTLFSTNIQFIGTETQSINQTTIETQHYRLNITDSAPIDIWLAGIKPHLSYFVQIAGREDGESYTVKLKGLE</sequence>